<dbReference type="EMBL" id="JAINDJ010000002">
    <property type="protein sequence ID" value="KAG9456194.1"/>
    <property type="molecule type" value="Genomic_DNA"/>
</dbReference>
<feature type="region of interest" description="Disordered" evidence="3">
    <location>
        <begin position="137"/>
        <end position="166"/>
    </location>
</feature>
<dbReference type="InterPro" id="IPR002912">
    <property type="entry name" value="ACT_dom"/>
</dbReference>
<evidence type="ECO:0000256" key="2">
    <source>
        <dbReference type="RuleBase" id="RU369043"/>
    </source>
</evidence>
<name>A0AAV7F5N3_ARIFI</name>
<evidence type="ECO:0000313" key="6">
    <source>
        <dbReference type="Proteomes" id="UP000825729"/>
    </source>
</evidence>
<organism evidence="5 6">
    <name type="scientific">Aristolochia fimbriata</name>
    <name type="common">White veined hardy Dutchman's pipe vine</name>
    <dbReference type="NCBI Taxonomy" id="158543"/>
    <lineage>
        <taxon>Eukaryota</taxon>
        <taxon>Viridiplantae</taxon>
        <taxon>Streptophyta</taxon>
        <taxon>Embryophyta</taxon>
        <taxon>Tracheophyta</taxon>
        <taxon>Spermatophyta</taxon>
        <taxon>Magnoliopsida</taxon>
        <taxon>Magnoliidae</taxon>
        <taxon>Piperales</taxon>
        <taxon>Aristolochiaceae</taxon>
        <taxon>Aristolochia</taxon>
    </lineage>
</organism>
<dbReference type="Gene3D" id="3.30.70.260">
    <property type="match status" value="1"/>
</dbReference>
<dbReference type="CDD" id="cd04897">
    <property type="entry name" value="ACT_ACR_3"/>
    <property type="match status" value="1"/>
</dbReference>
<protein>
    <recommendedName>
        <fullName evidence="2">ACT domain-containing protein ACR</fullName>
    </recommendedName>
    <alternativeName>
        <fullName evidence="2">Protein ACT DOMAIN REPEATS</fullName>
    </alternativeName>
</protein>
<evidence type="ECO:0000259" key="4">
    <source>
        <dbReference type="PROSITE" id="PS51671"/>
    </source>
</evidence>
<evidence type="ECO:0000313" key="5">
    <source>
        <dbReference type="EMBL" id="KAG9456194.1"/>
    </source>
</evidence>
<dbReference type="GO" id="GO:0016597">
    <property type="term" value="F:amino acid binding"/>
    <property type="evidence" value="ECO:0007669"/>
    <property type="project" value="UniProtKB-UniRule"/>
</dbReference>
<reference evidence="5 6" key="1">
    <citation type="submission" date="2021-07" db="EMBL/GenBank/DDBJ databases">
        <title>The Aristolochia fimbriata genome: insights into angiosperm evolution, floral development and chemical biosynthesis.</title>
        <authorList>
            <person name="Jiao Y."/>
        </authorList>
    </citation>
    <scope>NUCLEOTIDE SEQUENCE [LARGE SCALE GENOMIC DNA]</scope>
    <source>
        <strain evidence="5">IBCAS-2021</strain>
        <tissue evidence="5">Leaf</tissue>
    </source>
</reference>
<keyword evidence="6" id="KW-1185">Reference proteome</keyword>
<dbReference type="InterPro" id="IPR045865">
    <property type="entry name" value="ACT-like_dom_sf"/>
</dbReference>
<evidence type="ECO:0000256" key="3">
    <source>
        <dbReference type="SAM" id="MobiDB-lite"/>
    </source>
</evidence>
<sequence>MPALIDFISDSITAPNSQLNIYRLPWHACCSMEVVYAPYFDPEFDNLIERIRGPSCLACVDNETCEKCTVVKVDGVNKQDLLLNVVQVLTDMDLHICKGYISSDAGWFMDVFHVKDHEGKKLTDGRVIDDLQKAIDSRRGSQEEKPGTSHKTCSSSNSNNNNNNNNQEATAIEMMATNRPGLFSEISAVLADLRCNVTEAHAWSHNDRLACIVNISDELSSDPIADPTRLAAIEGHLSAVLGSANVKYPSDVKTGITNKERRLHQLMLANRDLGTQVEYHCVDSSNNRTGTEEEEELIRKPMVSVERRNDKGYSVVTVECKDRPKLLFDILCTLTDIQYLIFHASISCNGPYTSQEYYIRHRDGSSMNTESEKERVTKCLEAAIERRVCEGLRLEICTPNRLGLLSEVTRLLRETGLMVVRADVMTDGTEAVNVFYVRDASGNAVDVNAVETVRRGIEPLPLHVTHETEAVGIPESYHQSLGHVLKSQIEKISHNFISII</sequence>
<dbReference type="PANTHER" id="PTHR31096">
    <property type="entry name" value="ACT DOMAIN-CONTAINING PROTEIN ACR4-RELATED"/>
    <property type="match status" value="1"/>
</dbReference>
<dbReference type="PANTHER" id="PTHR31096:SF50">
    <property type="entry name" value="ACT DOMAIN-CONTAINING PROTEIN ACR2"/>
    <property type="match status" value="1"/>
</dbReference>
<feature type="domain" description="ACT" evidence="4">
    <location>
        <begin position="171"/>
        <end position="251"/>
    </location>
</feature>
<keyword evidence="1 2" id="KW-0677">Repeat</keyword>
<dbReference type="PROSITE" id="PS51671">
    <property type="entry name" value="ACT"/>
    <property type="match status" value="2"/>
</dbReference>
<comment type="caution">
    <text evidence="5">The sequence shown here is derived from an EMBL/GenBank/DDBJ whole genome shotgun (WGS) entry which is preliminary data.</text>
</comment>
<proteinExistence type="predicted"/>
<comment type="function">
    <text evidence="2">Binds amino acids.</text>
</comment>
<evidence type="ECO:0000256" key="1">
    <source>
        <dbReference type="ARBA" id="ARBA00022737"/>
    </source>
</evidence>
<feature type="domain" description="ACT" evidence="4">
    <location>
        <begin position="393"/>
        <end position="475"/>
    </location>
</feature>
<feature type="compositionally biased region" description="Low complexity" evidence="3">
    <location>
        <begin position="154"/>
        <end position="166"/>
    </location>
</feature>
<feature type="compositionally biased region" description="Basic and acidic residues" evidence="3">
    <location>
        <begin position="137"/>
        <end position="147"/>
    </location>
</feature>
<accession>A0AAV7F5N3</accession>
<dbReference type="InterPro" id="IPR040217">
    <property type="entry name" value="ACR1-12"/>
</dbReference>
<gene>
    <name evidence="5" type="ORF">H6P81_000702</name>
</gene>
<dbReference type="AlphaFoldDB" id="A0AAV7F5N3"/>
<dbReference type="Proteomes" id="UP000825729">
    <property type="component" value="Unassembled WGS sequence"/>
</dbReference>
<dbReference type="SUPFAM" id="SSF55021">
    <property type="entry name" value="ACT-like"/>
    <property type="match status" value="3"/>
</dbReference>